<dbReference type="InterPro" id="IPR006037">
    <property type="entry name" value="RCK_C"/>
</dbReference>
<comment type="caution">
    <text evidence="9">The sequence shown here is derived from an EMBL/GenBank/DDBJ whole genome shotgun (WGS) entry which is preliminary data.</text>
</comment>
<feature type="transmembrane region" description="Helical" evidence="7">
    <location>
        <begin position="447"/>
        <end position="465"/>
    </location>
</feature>
<dbReference type="SUPFAM" id="SSF116726">
    <property type="entry name" value="TrkA C-terminal domain-like"/>
    <property type="match status" value="2"/>
</dbReference>
<feature type="transmembrane region" description="Helical" evidence="7">
    <location>
        <begin position="60"/>
        <end position="80"/>
    </location>
</feature>
<evidence type="ECO:0000313" key="10">
    <source>
        <dbReference type="Proteomes" id="UP000722750"/>
    </source>
</evidence>
<dbReference type="PANTHER" id="PTHR43652">
    <property type="entry name" value="BASIC AMINO ACID ANTIPORTER YFCC-RELATED"/>
    <property type="match status" value="1"/>
</dbReference>
<feature type="domain" description="RCK C-terminal" evidence="8">
    <location>
        <begin position="208"/>
        <end position="292"/>
    </location>
</feature>
<evidence type="ECO:0000256" key="6">
    <source>
        <dbReference type="ARBA" id="ARBA00023136"/>
    </source>
</evidence>
<dbReference type="InterPro" id="IPR051679">
    <property type="entry name" value="DASS-Related_Transporters"/>
</dbReference>
<dbReference type="PROSITE" id="PS51202">
    <property type="entry name" value="RCK_C"/>
    <property type="match status" value="2"/>
</dbReference>
<feature type="transmembrane region" description="Helical" evidence="7">
    <location>
        <begin position="497"/>
        <end position="523"/>
    </location>
</feature>
<feature type="transmembrane region" description="Helical" evidence="7">
    <location>
        <begin position="418"/>
        <end position="435"/>
    </location>
</feature>
<comment type="subcellular location">
    <subcellularLocation>
        <location evidence="1">Membrane</location>
        <topology evidence="1">Multi-pass membrane protein</topology>
    </subcellularLocation>
</comment>
<dbReference type="Gene3D" id="3.30.70.1450">
    <property type="entry name" value="Regulator of K+ conductance, C-terminal domain"/>
    <property type="match status" value="2"/>
</dbReference>
<evidence type="ECO:0000256" key="4">
    <source>
        <dbReference type="ARBA" id="ARBA00022737"/>
    </source>
</evidence>
<sequence length="596" mass="65166">MTFEVVFFFILIGVAMIFFIFELVAIDITAIALLTILLATGYLDIGEAVAGFSNKAVITIGLMFILSKALVNTGVLEVLGDRVSRLGGEKKWVTMGILLVLISVFSGFINNTAAVAIFLPLVLQLCRKFKLSPSKMLIPLSFAGIYGGTLTLIGTSTNLLVGAIAEKEGVAPLGMFEFTKLGLIFLVVGTVYNLWIVPKILPSRAAVSSLTRSYHLSPFLTELQISADSPLINSTCLIRQVNHKYNVSILSVIRGDMRYEKGIRFLELMAGDILIVNGTMDDFMIFSEQEKLLLLTEIKMDEAELTSGGSIVVEALIPPQSGLISKTLSQVNFRGKFGALVLAIRREGATLRDKVAHTVLRFADTLLIYLPESHLEDFSDNNDLAILQEHKIQLHKVRFWWLAIAIIPIVMITAALEIVYILEAALIGVTVLLILKGITINEAYKAINWPVIIILAVFVPVGFAMEKTGAADLIGSSIVQLGNWFPPEIAPHAVLSFVYLVTVILTAVMSNNSTAIVLTPIVISVAESMGVSVRPFIFAVCYGASTCFMTPIGYQTNLMVYGPGNYRFMDFVKAGLPIGIIFWIIGTLLIPVFWPF</sequence>
<feature type="transmembrane region" description="Helical" evidence="7">
    <location>
        <begin position="6"/>
        <end position="39"/>
    </location>
</feature>
<organism evidence="9 10">
    <name type="scientific">Candidatus Scalindua arabica</name>
    <dbReference type="NCBI Taxonomy" id="1127984"/>
    <lineage>
        <taxon>Bacteria</taxon>
        <taxon>Pseudomonadati</taxon>
        <taxon>Planctomycetota</taxon>
        <taxon>Candidatus Brocadiia</taxon>
        <taxon>Candidatus Brocadiales</taxon>
        <taxon>Candidatus Scalinduaceae</taxon>
        <taxon>Candidatus Scalindua</taxon>
    </lineage>
</organism>
<gene>
    <name evidence="9" type="ORF">MAG551_02595</name>
</gene>
<accession>A0A941W559</accession>
<dbReference type="PROSITE" id="PS01271">
    <property type="entry name" value="NA_SULFATE"/>
    <property type="match status" value="1"/>
</dbReference>
<dbReference type="Proteomes" id="UP000722750">
    <property type="component" value="Unassembled WGS sequence"/>
</dbReference>
<feature type="domain" description="RCK C-terminal" evidence="8">
    <location>
        <begin position="300"/>
        <end position="384"/>
    </location>
</feature>
<evidence type="ECO:0000256" key="3">
    <source>
        <dbReference type="ARBA" id="ARBA00022692"/>
    </source>
</evidence>
<dbReference type="GO" id="GO:0006813">
    <property type="term" value="P:potassium ion transport"/>
    <property type="evidence" value="ECO:0007669"/>
    <property type="project" value="InterPro"/>
</dbReference>
<keyword evidence="3 7" id="KW-0812">Transmembrane</keyword>
<feature type="transmembrane region" description="Helical" evidence="7">
    <location>
        <begin position="535"/>
        <end position="554"/>
    </location>
</feature>
<keyword evidence="2" id="KW-0813">Transport</keyword>
<feature type="transmembrane region" description="Helical" evidence="7">
    <location>
        <begin position="397"/>
        <end position="412"/>
    </location>
</feature>
<evidence type="ECO:0000256" key="7">
    <source>
        <dbReference type="SAM" id="Phobius"/>
    </source>
</evidence>
<dbReference type="GO" id="GO:0008324">
    <property type="term" value="F:monoatomic cation transmembrane transporter activity"/>
    <property type="evidence" value="ECO:0007669"/>
    <property type="project" value="InterPro"/>
</dbReference>
<evidence type="ECO:0000256" key="2">
    <source>
        <dbReference type="ARBA" id="ARBA00022448"/>
    </source>
</evidence>
<dbReference type="Pfam" id="PF03600">
    <property type="entry name" value="CitMHS"/>
    <property type="match status" value="1"/>
</dbReference>
<dbReference type="CDD" id="cd01115">
    <property type="entry name" value="SLC13_permease"/>
    <property type="match status" value="1"/>
</dbReference>
<dbReference type="EMBL" id="JAANXD010000097">
    <property type="protein sequence ID" value="MBS1259523.1"/>
    <property type="molecule type" value="Genomic_DNA"/>
</dbReference>
<protein>
    <recommendedName>
        <fullName evidence="8">RCK C-terminal domain-containing protein</fullName>
    </recommendedName>
</protein>
<feature type="transmembrane region" description="Helical" evidence="7">
    <location>
        <begin position="92"/>
        <end position="125"/>
    </location>
</feature>
<keyword evidence="6 7" id="KW-0472">Membrane</keyword>
<evidence type="ECO:0000256" key="5">
    <source>
        <dbReference type="ARBA" id="ARBA00022989"/>
    </source>
</evidence>
<dbReference type="PANTHER" id="PTHR43652:SF2">
    <property type="entry name" value="BASIC AMINO ACID ANTIPORTER YFCC-RELATED"/>
    <property type="match status" value="1"/>
</dbReference>
<name>A0A941W559_9BACT</name>
<dbReference type="InterPro" id="IPR004680">
    <property type="entry name" value="Cit_transptr-like_dom"/>
</dbReference>
<feature type="transmembrane region" description="Helical" evidence="7">
    <location>
        <begin position="181"/>
        <end position="201"/>
    </location>
</feature>
<evidence type="ECO:0000313" key="9">
    <source>
        <dbReference type="EMBL" id="MBS1259523.1"/>
    </source>
</evidence>
<dbReference type="Pfam" id="PF02080">
    <property type="entry name" value="TrkA_C"/>
    <property type="match status" value="1"/>
</dbReference>
<dbReference type="InterPro" id="IPR036721">
    <property type="entry name" value="RCK_C_sf"/>
</dbReference>
<reference evidence="9" key="1">
    <citation type="journal article" date="2021" name="ISME J.">
        <title>Fine-scale metabolic discontinuity in a stratified prokaryote microbiome of a Red Sea deep halocline.</title>
        <authorList>
            <person name="Michoud G."/>
            <person name="Ngugi D.K."/>
            <person name="Barozzi A."/>
            <person name="Merlino G."/>
            <person name="Calleja M.L."/>
            <person name="Delgado-Huertas A."/>
            <person name="Moran X.A.G."/>
            <person name="Daffonchio D."/>
        </authorList>
    </citation>
    <scope>NUCLEOTIDE SEQUENCE</scope>
    <source>
        <strain evidence="9">SuakinDeep_MAG55_1</strain>
    </source>
</reference>
<proteinExistence type="predicted"/>
<evidence type="ECO:0000256" key="1">
    <source>
        <dbReference type="ARBA" id="ARBA00004141"/>
    </source>
</evidence>
<feature type="transmembrane region" description="Helical" evidence="7">
    <location>
        <begin position="574"/>
        <end position="594"/>
    </location>
</feature>
<keyword evidence="5 7" id="KW-1133">Transmembrane helix</keyword>
<feature type="transmembrane region" description="Helical" evidence="7">
    <location>
        <begin position="137"/>
        <end position="161"/>
    </location>
</feature>
<evidence type="ECO:0000259" key="8">
    <source>
        <dbReference type="PROSITE" id="PS51202"/>
    </source>
</evidence>
<dbReference type="AlphaFoldDB" id="A0A941W559"/>
<dbReference type="GO" id="GO:0005886">
    <property type="term" value="C:plasma membrane"/>
    <property type="evidence" value="ECO:0007669"/>
    <property type="project" value="TreeGrafter"/>
</dbReference>
<dbReference type="InterPro" id="IPR031312">
    <property type="entry name" value="Na/sul_symport_CS"/>
</dbReference>
<keyword evidence="4" id="KW-0677">Repeat</keyword>